<organism evidence="2 3">
    <name type="scientific">Chelatococcus albus</name>
    <dbReference type="NCBI Taxonomy" id="3047466"/>
    <lineage>
        <taxon>Bacteria</taxon>
        <taxon>Pseudomonadati</taxon>
        <taxon>Pseudomonadota</taxon>
        <taxon>Alphaproteobacteria</taxon>
        <taxon>Hyphomicrobiales</taxon>
        <taxon>Chelatococcaceae</taxon>
        <taxon>Chelatococcus</taxon>
    </lineage>
</organism>
<dbReference type="InterPro" id="IPR007076">
    <property type="entry name" value="TfoX_N"/>
</dbReference>
<feature type="domain" description="TfoX N-terminal" evidence="1">
    <location>
        <begin position="8"/>
        <end position="101"/>
    </location>
</feature>
<protein>
    <submittedName>
        <fullName evidence="2">TfoX/Sxy family protein</fullName>
    </submittedName>
</protein>
<name>A0ABT7ABI5_9HYPH</name>
<comment type="caution">
    <text evidence="2">The sequence shown here is derived from an EMBL/GenBank/DDBJ whole genome shotgun (WGS) entry which is preliminary data.</text>
</comment>
<dbReference type="RefSeq" id="WP_283738729.1">
    <property type="nucleotide sequence ID" value="NZ_JASJEV010000001.1"/>
</dbReference>
<dbReference type="Proteomes" id="UP001321492">
    <property type="component" value="Unassembled WGS sequence"/>
</dbReference>
<gene>
    <name evidence="2" type="ORF">QNA08_00485</name>
</gene>
<dbReference type="Gene3D" id="3.30.1460.30">
    <property type="entry name" value="YgaC/TfoX-N like chaperone"/>
    <property type="match status" value="1"/>
</dbReference>
<reference evidence="2 3" key="1">
    <citation type="submission" date="2023-05" db="EMBL/GenBank/DDBJ databases">
        <title>Chelatococcus sp. nov., a moderately thermophilic bacterium isolated from hot spring microbial mat.</title>
        <authorList>
            <person name="Hu C.-J."/>
            <person name="Li W.-J."/>
        </authorList>
    </citation>
    <scope>NUCLEOTIDE SEQUENCE [LARGE SCALE GENOMIC DNA]</scope>
    <source>
        <strain evidence="2 3">SYSU G07232</strain>
    </source>
</reference>
<keyword evidence="3" id="KW-1185">Reference proteome</keyword>
<dbReference type="Pfam" id="PF04993">
    <property type="entry name" value="TfoX_N"/>
    <property type="match status" value="1"/>
</dbReference>
<dbReference type="SUPFAM" id="SSF159894">
    <property type="entry name" value="YgaC/TfoX-N like"/>
    <property type="match status" value="1"/>
</dbReference>
<dbReference type="EMBL" id="JASJEV010000001">
    <property type="protein sequence ID" value="MDJ1156726.1"/>
    <property type="molecule type" value="Genomic_DNA"/>
</dbReference>
<dbReference type="PANTHER" id="PTHR36121:SF1">
    <property type="entry name" value="PROTEIN SXY"/>
    <property type="match status" value="1"/>
</dbReference>
<evidence type="ECO:0000313" key="2">
    <source>
        <dbReference type="EMBL" id="MDJ1156726.1"/>
    </source>
</evidence>
<proteinExistence type="predicted"/>
<dbReference type="InterPro" id="IPR047525">
    <property type="entry name" value="TfoX-like"/>
</dbReference>
<dbReference type="PANTHER" id="PTHR36121">
    <property type="entry name" value="PROTEIN SXY"/>
    <property type="match status" value="1"/>
</dbReference>
<evidence type="ECO:0000259" key="1">
    <source>
        <dbReference type="Pfam" id="PF04993"/>
    </source>
</evidence>
<sequence length="107" mass="11736">MDTASILDLFAAFGPVSVRRMFGGHGIYRDGVMFALEAEGEIYAKADGETEGAFRAAGSAPFAYDTKDGRHVVMSYWRLPDEALEDPDALKHWAELALAAARRGKKR</sequence>
<accession>A0ABT7ABI5</accession>
<evidence type="ECO:0000313" key="3">
    <source>
        <dbReference type="Proteomes" id="UP001321492"/>
    </source>
</evidence>